<feature type="domain" description="FAD/NAD(P)-binding" evidence="9">
    <location>
        <begin position="210"/>
        <end position="500"/>
    </location>
</feature>
<dbReference type="SUPFAM" id="SSF52833">
    <property type="entry name" value="Thioredoxin-like"/>
    <property type="match status" value="2"/>
</dbReference>
<dbReference type="GO" id="GO:0050660">
    <property type="term" value="F:flavin adenine dinucleotide binding"/>
    <property type="evidence" value="ECO:0007669"/>
    <property type="project" value="InterPro"/>
</dbReference>
<protein>
    <submittedName>
        <fullName evidence="10">Alkyl hydroperoxide reductase subunit F</fullName>
        <ecNumber evidence="10">1.8.1.-</ecNumber>
    </submittedName>
</protein>
<keyword evidence="2 7" id="KW-0274">FAD</keyword>
<dbReference type="InterPro" id="IPR036249">
    <property type="entry name" value="Thioredoxin-like_sf"/>
</dbReference>
<feature type="disulfide bond" description="Redox-active" evidence="8">
    <location>
        <begin position="341"/>
        <end position="344"/>
    </location>
</feature>
<dbReference type="Pfam" id="PF07992">
    <property type="entry name" value="Pyr_redox_2"/>
    <property type="match status" value="1"/>
</dbReference>
<name>A0A923IYY0_9ACTO</name>
<keyword evidence="3 10" id="KW-0560">Oxidoreductase</keyword>
<evidence type="ECO:0000256" key="6">
    <source>
        <dbReference type="ARBA" id="ARBA00048132"/>
    </source>
</evidence>
<dbReference type="InterPro" id="IPR044142">
    <property type="entry name" value="AhpF_NTD_N"/>
</dbReference>
<dbReference type="EC" id="1.8.1.-" evidence="10"/>
<accession>A0A923IYY0</accession>
<dbReference type="PRINTS" id="PR00469">
    <property type="entry name" value="PNDRDTASEII"/>
</dbReference>
<proteinExistence type="predicted"/>
<dbReference type="InterPro" id="IPR044141">
    <property type="entry name" value="AhpF_NTD_C"/>
</dbReference>
<dbReference type="NCBIfam" id="TIGR03140">
    <property type="entry name" value="AhpF"/>
    <property type="match status" value="1"/>
</dbReference>
<comment type="caution">
    <text evidence="10">The sequence shown here is derived from an EMBL/GenBank/DDBJ whole genome shotgun (WGS) entry which is preliminary data.</text>
</comment>
<reference evidence="10" key="1">
    <citation type="submission" date="2020-08" db="EMBL/GenBank/DDBJ databases">
        <title>Sequencing the genomes of 1000 actinobacteria strains.</title>
        <authorList>
            <person name="Klenk H.-P."/>
        </authorList>
    </citation>
    <scope>NUCLEOTIDE SEQUENCE</scope>
    <source>
        <strain evidence="10">DSM 10695</strain>
    </source>
</reference>
<dbReference type="PRINTS" id="PR00368">
    <property type="entry name" value="FADPNR"/>
</dbReference>
<evidence type="ECO:0000256" key="7">
    <source>
        <dbReference type="PIRSR" id="PIRSR000238-1"/>
    </source>
</evidence>
<comment type="cofactor">
    <cofactor evidence="7">
        <name>FAD</name>
        <dbReference type="ChEBI" id="CHEBI:57692"/>
    </cofactor>
    <text evidence="7">Binds 1 FAD per subunit.</text>
</comment>
<keyword evidence="5 8" id="KW-0676">Redox-active center</keyword>
<dbReference type="PANTHER" id="PTHR48105">
    <property type="entry name" value="THIOREDOXIN REDUCTASE 1-RELATED-RELATED"/>
    <property type="match status" value="1"/>
</dbReference>
<dbReference type="PROSITE" id="PS51354">
    <property type="entry name" value="GLUTAREDOXIN_2"/>
    <property type="match status" value="1"/>
</dbReference>
<keyword evidence="11" id="KW-1185">Reference proteome</keyword>
<dbReference type="GO" id="GO:0000302">
    <property type="term" value="P:response to reactive oxygen species"/>
    <property type="evidence" value="ECO:0007669"/>
    <property type="project" value="InterPro"/>
</dbReference>
<evidence type="ECO:0000313" key="11">
    <source>
        <dbReference type="Proteomes" id="UP000617426"/>
    </source>
</evidence>
<dbReference type="Gene3D" id="3.50.50.60">
    <property type="entry name" value="FAD/NAD(P)-binding domain"/>
    <property type="match status" value="2"/>
</dbReference>
<comment type="catalytic activity">
    <reaction evidence="6">
        <text>[thioredoxin]-dithiol + NADP(+) = [thioredoxin]-disulfide + NADPH + H(+)</text>
        <dbReference type="Rhea" id="RHEA:20345"/>
        <dbReference type="Rhea" id="RHEA-COMP:10698"/>
        <dbReference type="Rhea" id="RHEA-COMP:10700"/>
        <dbReference type="ChEBI" id="CHEBI:15378"/>
        <dbReference type="ChEBI" id="CHEBI:29950"/>
        <dbReference type="ChEBI" id="CHEBI:50058"/>
        <dbReference type="ChEBI" id="CHEBI:57783"/>
        <dbReference type="ChEBI" id="CHEBI:58349"/>
        <dbReference type="EC" id="1.8.1.9"/>
    </reaction>
</comment>
<keyword evidence="7" id="KW-0521">NADP</keyword>
<evidence type="ECO:0000256" key="5">
    <source>
        <dbReference type="ARBA" id="ARBA00023284"/>
    </source>
</evidence>
<keyword evidence="4 8" id="KW-1015">Disulfide bond</keyword>
<keyword evidence="7" id="KW-0520">NAD</keyword>
<organism evidence="10 11">
    <name type="scientific">Schaalia hyovaginalis</name>
    <dbReference type="NCBI Taxonomy" id="29316"/>
    <lineage>
        <taxon>Bacteria</taxon>
        <taxon>Bacillati</taxon>
        <taxon>Actinomycetota</taxon>
        <taxon>Actinomycetes</taxon>
        <taxon>Actinomycetales</taxon>
        <taxon>Actinomycetaceae</taxon>
        <taxon>Schaalia</taxon>
    </lineage>
</organism>
<dbReference type="PIRSF" id="PIRSF000238">
    <property type="entry name" value="AhpF"/>
    <property type="match status" value="1"/>
</dbReference>
<dbReference type="GO" id="GO:0102039">
    <property type="term" value="F:NADH-dependent peroxiredoxin activity"/>
    <property type="evidence" value="ECO:0007669"/>
    <property type="project" value="InterPro"/>
</dbReference>
<dbReference type="GO" id="GO:0051287">
    <property type="term" value="F:NAD binding"/>
    <property type="evidence" value="ECO:0007669"/>
    <property type="project" value="InterPro"/>
</dbReference>
<evidence type="ECO:0000259" key="9">
    <source>
        <dbReference type="Pfam" id="PF07992"/>
    </source>
</evidence>
<dbReference type="AlphaFoldDB" id="A0A923IYY0"/>
<feature type="binding site" evidence="7">
    <location>
        <begin position="353"/>
        <end position="367"/>
    </location>
    <ligand>
        <name>NAD(+)</name>
        <dbReference type="ChEBI" id="CHEBI:57540"/>
    </ligand>
</feature>
<gene>
    <name evidence="10" type="ORF">HD592_001356</name>
</gene>
<keyword evidence="1" id="KW-0285">Flavoprotein</keyword>
<dbReference type="EMBL" id="JACHMK010000001">
    <property type="protein sequence ID" value="MBB6334791.1"/>
    <property type="molecule type" value="Genomic_DNA"/>
</dbReference>
<dbReference type="InterPro" id="IPR050097">
    <property type="entry name" value="Ferredoxin-NADP_redctase_2"/>
</dbReference>
<evidence type="ECO:0000256" key="3">
    <source>
        <dbReference type="ARBA" id="ARBA00023002"/>
    </source>
</evidence>
<dbReference type="PROSITE" id="PS00573">
    <property type="entry name" value="PYRIDINE_REDOX_2"/>
    <property type="match status" value="1"/>
</dbReference>
<dbReference type="CDD" id="cd02974">
    <property type="entry name" value="AhpF_NTD_N"/>
    <property type="match status" value="1"/>
</dbReference>
<feature type="binding site" evidence="7">
    <location>
        <begin position="474"/>
        <end position="484"/>
    </location>
    <ligand>
        <name>FAD</name>
        <dbReference type="ChEBI" id="CHEBI:57692"/>
    </ligand>
</feature>
<evidence type="ECO:0000256" key="4">
    <source>
        <dbReference type="ARBA" id="ARBA00023157"/>
    </source>
</evidence>
<evidence type="ECO:0000256" key="1">
    <source>
        <dbReference type="ARBA" id="ARBA00022630"/>
    </source>
</evidence>
<sequence>MLDTAALSQLSEYLTLIREPIELAASLDDSTHSRRLRELLEEIASLSDMVTLVEEADARTPSFAIRRIGSDVGVRFAGLPMGHEFASLVLALVQVGGHPPKLDEDVIEAIRALDGGEFVTYMSLTCQNCPTVVQALNTMSVINPKIRHTAVEGGAFEAEVAGLGITAVPAVYKDSEVFAHGRMEIGDILDKLNPSSAEARSKALDSLEPFDLLVVGAGPAGATAAIYAARKALRTGIIAERFGGQILDTASIENFSSIRRTEGPALASSLEEHVRSYDVEIMTGHRVSALTAPSESDPLFSLTTGGARLRSRSVILATGASYRLMGVPGEQEYRNKGVTFCPHCDGPLFAGREVAVIGGGNSGIEAAIDLAAIASRVTVVEFLDELKADAVLVKTLNSLPNVTVRTGVRVLSVLGDGKAVTALEVENRSEGTREEIPVAGVFVQIGLVPNTGWLEAPALTNSRGEILVDPRGATAVPGLFAAGDCATTPYKQILTALGSGATAALTAFDHLMREGAAAPATIDA</sequence>
<dbReference type="Gene3D" id="3.40.30.80">
    <property type="match status" value="1"/>
</dbReference>
<evidence type="ECO:0000256" key="8">
    <source>
        <dbReference type="PIRSR" id="PIRSR000238-2"/>
    </source>
</evidence>
<feature type="binding site" evidence="7">
    <location>
        <begin position="211"/>
        <end position="226"/>
    </location>
    <ligand>
        <name>FAD</name>
        <dbReference type="ChEBI" id="CHEBI:57692"/>
    </ligand>
</feature>
<dbReference type="InterPro" id="IPR012081">
    <property type="entry name" value="Alkyl_hydroperoxide_Rdtase_suF"/>
</dbReference>
<dbReference type="InterPro" id="IPR036188">
    <property type="entry name" value="FAD/NAD-bd_sf"/>
</dbReference>
<dbReference type="GO" id="GO:0004791">
    <property type="term" value="F:thioredoxin-disulfide reductase (NADPH) activity"/>
    <property type="evidence" value="ECO:0007669"/>
    <property type="project" value="UniProtKB-EC"/>
</dbReference>
<dbReference type="InterPro" id="IPR023753">
    <property type="entry name" value="FAD/NAD-binding_dom"/>
</dbReference>
<evidence type="ECO:0000313" key="10">
    <source>
        <dbReference type="EMBL" id="MBB6334791.1"/>
    </source>
</evidence>
<dbReference type="SUPFAM" id="SSF51905">
    <property type="entry name" value="FAD/NAD(P)-binding domain"/>
    <property type="match status" value="1"/>
</dbReference>
<dbReference type="InterPro" id="IPR008255">
    <property type="entry name" value="Pyr_nucl-diS_OxRdtase_2_AS"/>
</dbReference>
<evidence type="ECO:0000256" key="2">
    <source>
        <dbReference type="ARBA" id="ARBA00022827"/>
    </source>
</evidence>
<dbReference type="CDD" id="cd03026">
    <property type="entry name" value="AhpF_NTD_C"/>
    <property type="match status" value="1"/>
</dbReference>
<dbReference type="Proteomes" id="UP000617426">
    <property type="component" value="Unassembled WGS sequence"/>
</dbReference>
<dbReference type="RefSeq" id="WP_184452781.1">
    <property type="nucleotide sequence ID" value="NZ_JACHMK010000001.1"/>
</dbReference>